<keyword evidence="4" id="KW-0602">Photosynthesis</keyword>
<comment type="caution">
    <text evidence="11">The sequence shown here is derived from an EMBL/GenBank/DDBJ whole genome shotgun (WGS) entry which is preliminary data.</text>
</comment>
<feature type="compositionally biased region" description="Pro residues" evidence="9">
    <location>
        <begin position="146"/>
        <end position="168"/>
    </location>
</feature>
<feature type="chain" id="PRO_5022061974" description="Photosynthetic reaction center cytochrome c subunit" evidence="10">
    <location>
        <begin position="26"/>
        <end position="174"/>
    </location>
</feature>
<evidence type="ECO:0000256" key="2">
    <source>
        <dbReference type="ARBA" id="ARBA00015978"/>
    </source>
</evidence>
<keyword evidence="3" id="KW-0813">Transport</keyword>
<dbReference type="SUPFAM" id="SSF48695">
    <property type="entry name" value="Multiheme cytochromes"/>
    <property type="match status" value="1"/>
</dbReference>
<gene>
    <name evidence="11" type="ORF">FPZ43_03925</name>
</gene>
<evidence type="ECO:0000313" key="11">
    <source>
        <dbReference type="EMBL" id="TWR31630.1"/>
    </source>
</evidence>
<evidence type="ECO:0000256" key="4">
    <source>
        <dbReference type="ARBA" id="ARBA00022531"/>
    </source>
</evidence>
<dbReference type="InterPro" id="IPR036280">
    <property type="entry name" value="Multihaem_cyt_sf"/>
</dbReference>
<keyword evidence="7" id="KW-0249">Electron transport</keyword>
<dbReference type="GO" id="GO:0009055">
    <property type="term" value="F:electron transfer activity"/>
    <property type="evidence" value="ECO:0007669"/>
    <property type="project" value="InterPro"/>
</dbReference>
<keyword evidence="12" id="KW-1185">Reference proteome</keyword>
<organism evidence="11 12">
    <name type="scientific">Mucilaginibacter pallidiroseus</name>
    <dbReference type="NCBI Taxonomy" id="2599295"/>
    <lineage>
        <taxon>Bacteria</taxon>
        <taxon>Pseudomonadati</taxon>
        <taxon>Bacteroidota</taxon>
        <taxon>Sphingobacteriia</taxon>
        <taxon>Sphingobacteriales</taxon>
        <taxon>Sphingobacteriaceae</taxon>
        <taxon>Mucilaginibacter</taxon>
    </lineage>
</organism>
<dbReference type="OrthoDB" id="951235at2"/>
<evidence type="ECO:0000256" key="5">
    <source>
        <dbReference type="ARBA" id="ARBA00022617"/>
    </source>
</evidence>
<dbReference type="Pfam" id="PF02276">
    <property type="entry name" value="CytoC_RC"/>
    <property type="match status" value="1"/>
</dbReference>
<dbReference type="GO" id="GO:0020037">
    <property type="term" value="F:heme binding"/>
    <property type="evidence" value="ECO:0007669"/>
    <property type="project" value="InterPro"/>
</dbReference>
<accession>A0A563UJR9</accession>
<protein>
    <recommendedName>
        <fullName evidence="2">Photosynthetic reaction center cytochrome c subunit</fullName>
    </recommendedName>
</protein>
<keyword evidence="5" id="KW-0349">Heme</keyword>
<evidence type="ECO:0000256" key="10">
    <source>
        <dbReference type="SAM" id="SignalP"/>
    </source>
</evidence>
<evidence type="ECO:0000313" key="12">
    <source>
        <dbReference type="Proteomes" id="UP000320042"/>
    </source>
</evidence>
<dbReference type="GO" id="GO:0005506">
    <property type="term" value="F:iron ion binding"/>
    <property type="evidence" value="ECO:0007669"/>
    <property type="project" value="InterPro"/>
</dbReference>
<evidence type="ECO:0000256" key="7">
    <source>
        <dbReference type="ARBA" id="ARBA00022982"/>
    </source>
</evidence>
<evidence type="ECO:0000256" key="1">
    <source>
        <dbReference type="ARBA" id="ARBA00003196"/>
    </source>
</evidence>
<evidence type="ECO:0000256" key="6">
    <source>
        <dbReference type="ARBA" id="ARBA00022723"/>
    </source>
</evidence>
<evidence type="ECO:0000256" key="3">
    <source>
        <dbReference type="ARBA" id="ARBA00022448"/>
    </source>
</evidence>
<dbReference type="NCBIfam" id="NF033196">
    <property type="entry name" value="c_type_nonphoto"/>
    <property type="match status" value="1"/>
</dbReference>
<feature type="signal peptide" evidence="10">
    <location>
        <begin position="1"/>
        <end position="25"/>
    </location>
</feature>
<dbReference type="InterPro" id="IPR023119">
    <property type="entry name" value="Multihaem_cyt_PRC_cyt_su-like"/>
</dbReference>
<proteinExistence type="predicted"/>
<dbReference type="Gene3D" id="1.10.468.10">
    <property type="entry name" value="Photosynthetic Reaction Center, subunit C, domain 2"/>
    <property type="match status" value="1"/>
</dbReference>
<keyword evidence="10" id="KW-0732">Signal</keyword>
<dbReference type="EMBL" id="VOEJ01000001">
    <property type="protein sequence ID" value="TWR31630.1"/>
    <property type="molecule type" value="Genomic_DNA"/>
</dbReference>
<feature type="region of interest" description="Disordered" evidence="9">
    <location>
        <begin position="132"/>
        <end position="174"/>
    </location>
</feature>
<reference evidence="11 12" key="1">
    <citation type="submission" date="2019-07" db="EMBL/GenBank/DDBJ databases">
        <authorList>
            <person name="Kim J."/>
        </authorList>
    </citation>
    <scope>NUCLEOTIDE SEQUENCE [LARGE SCALE GENOMIC DNA]</scope>
    <source>
        <strain evidence="12">dk17</strain>
    </source>
</reference>
<evidence type="ECO:0000256" key="9">
    <source>
        <dbReference type="SAM" id="MobiDB-lite"/>
    </source>
</evidence>
<dbReference type="GO" id="GO:0030077">
    <property type="term" value="C:plasma membrane light-harvesting complex"/>
    <property type="evidence" value="ECO:0007669"/>
    <property type="project" value="InterPro"/>
</dbReference>
<keyword evidence="6" id="KW-0479">Metal-binding</keyword>
<dbReference type="AlphaFoldDB" id="A0A563UJR9"/>
<dbReference type="Proteomes" id="UP000320042">
    <property type="component" value="Unassembled WGS sequence"/>
</dbReference>
<comment type="function">
    <text evidence="1">The reaction center of purple bacteria contains a tightly bound cytochrome molecule which re-reduces the photo oxidized primary electron donor.</text>
</comment>
<sequence length="174" mass="18962">MKISRHALVTAGLLSAVCFMAMATAAKQDDPAFTNLKVLPKNITKEQLHSVMDNWSHSLKVRCSFCHQFNAETKKMDWASDAKSEKQIARSMFKMTDDINKKYFGAAKDSTGMVVATAVNCYTCHKGNPHPEVVDAAAAKPDRPNWAPPAPGSQPTTPPTPPTPPPTPETQTKP</sequence>
<name>A0A563UJR9_9SPHI</name>
<dbReference type="RefSeq" id="WP_146380528.1">
    <property type="nucleotide sequence ID" value="NZ_VOEJ01000001.1"/>
</dbReference>
<dbReference type="InterPro" id="IPR003158">
    <property type="entry name" value="Photosyn_RC_cyt_c-su"/>
</dbReference>
<dbReference type="GO" id="GO:0019684">
    <property type="term" value="P:photosynthesis, light reaction"/>
    <property type="evidence" value="ECO:0007669"/>
    <property type="project" value="InterPro"/>
</dbReference>
<keyword evidence="8" id="KW-0408">Iron</keyword>
<evidence type="ECO:0000256" key="8">
    <source>
        <dbReference type="ARBA" id="ARBA00023004"/>
    </source>
</evidence>